<evidence type="ECO:0000256" key="4">
    <source>
        <dbReference type="ARBA" id="ARBA00022833"/>
    </source>
</evidence>
<reference evidence="9 10" key="1">
    <citation type="submission" date="2019-09" db="EMBL/GenBank/DDBJ databases">
        <title>Bird 10,000 Genomes (B10K) Project - Family phase.</title>
        <authorList>
            <person name="Zhang G."/>
        </authorList>
    </citation>
    <scope>NUCLEOTIDE SEQUENCE [LARGE SCALE GENOMIC DNA]</scope>
    <source>
        <strain evidence="9">B10K-DU-012-14</strain>
        <tissue evidence="9">Blood</tissue>
    </source>
</reference>
<dbReference type="FunFam" id="3.30.160.60:FF:002402">
    <property type="entry name" value="Zinc finger protein 347"/>
    <property type="match status" value="1"/>
</dbReference>
<dbReference type="SMART" id="SM00355">
    <property type="entry name" value="ZnF_C2H2"/>
    <property type="match status" value="1"/>
</dbReference>
<keyword evidence="3 6" id="KW-0863">Zinc-finger</keyword>
<dbReference type="EMBL" id="VZTS01005862">
    <property type="protein sequence ID" value="NXT48075.1"/>
    <property type="molecule type" value="Genomic_DNA"/>
</dbReference>
<dbReference type="GO" id="GO:0000978">
    <property type="term" value="F:RNA polymerase II cis-regulatory region sequence-specific DNA binding"/>
    <property type="evidence" value="ECO:0007669"/>
    <property type="project" value="TreeGrafter"/>
</dbReference>
<dbReference type="InterPro" id="IPR013087">
    <property type="entry name" value="Znf_C2H2_type"/>
</dbReference>
<dbReference type="AlphaFoldDB" id="A0A7L3CXI2"/>
<accession>A0A7L3CXI2</accession>
<keyword evidence="2" id="KW-0677">Repeat</keyword>
<feature type="region of interest" description="Disordered" evidence="7">
    <location>
        <begin position="36"/>
        <end position="56"/>
    </location>
</feature>
<keyword evidence="4" id="KW-0862">Zinc</keyword>
<evidence type="ECO:0000256" key="1">
    <source>
        <dbReference type="ARBA" id="ARBA00022723"/>
    </source>
</evidence>
<protein>
    <submittedName>
        <fullName evidence="9">ZN629 protein</fullName>
    </submittedName>
</protein>
<feature type="non-terminal residue" evidence="9">
    <location>
        <position position="1"/>
    </location>
</feature>
<proteinExistence type="predicted"/>
<dbReference type="PANTHER" id="PTHR23235">
    <property type="entry name" value="KRUEPPEL-LIKE TRANSCRIPTION FACTOR"/>
    <property type="match status" value="1"/>
</dbReference>
<dbReference type="FunFam" id="3.30.160.60:FF:001119">
    <property type="entry name" value="zinc finger protein 408"/>
    <property type="match status" value="1"/>
</dbReference>
<organism evidence="9 10">
    <name type="scientific">Pluvianellus socialis</name>
    <name type="common">Magellanic plover</name>
    <dbReference type="NCBI Taxonomy" id="227228"/>
    <lineage>
        <taxon>Eukaryota</taxon>
        <taxon>Metazoa</taxon>
        <taxon>Chordata</taxon>
        <taxon>Craniata</taxon>
        <taxon>Vertebrata</taxon>
        <taxon>Euteleostomi</taxon>
        <taxon>Archelosauria</taxon>
        <taxon>Archosauria</taxon>
        <taxon>Dinosauria</taxon>
        <taxon>Saurischia</taxon>
        <taxon>Theropoda</taxon>
        <taxon>Coelurosauria</taxon>
        <taxon>Aves</taxon>
        <taxon>Neognathae</taxon>
        <taxon>Neoaves</taxon>
        <taxon>Charadriiformes</taxon>
        <taxon>Charadriidae</taxon>
        <taxon>Pluvianellus</taxon>
    </lineage>
</organism>
<evidence type="ECO:0000256" key="7">
    <source>
        <dbReference type="SAM" id="MobiDB-lite"/>
    </source>
</evidence>
<dbReference type="SUPFAM" id="SSF57667">
    <property type="entry name" value="beta-beta-alpha zinc fingers"/>
    <property type="match status" value="1"/>
</dbReference>
<dbReference type="PANTHER" id="PTHR23235:SF142">
    <property type="entry name" value="ZINC FINGER PROTEIN 384"/>
    <property type="match status" value="1"/>
</dbReference>
<keyword evidence="1" id="KW-0479">Metal-binding</keyword>
<dbReference type="GO" id="GO:0000981">
    <property type="term" value="F:DNA-binding transcription factor activity, RNA polymerase II-specific"/>
    <property type="evidence" value="ECO:0007669"/>
    <property type="project" value="TreeGrafter"/>
</dbReference>
<evidence type="ECO:0000256" key="3">
    <source>
        <dbReference type="ARBA" id="ARBA00022771"/>
    </source>
</evidence>
<feature type="domain" description="C2H2-type" evidence="8">
    <location>
        <begin position="21"/>
        <end position="48"/>
    </location>
</feature>
<sequence length="56" mass="6549">SFIMSSDLVTHRRIHTGEKPYKCSECEKSFRLSSHLTRHQRSHTGERPYKCPDCGQ</sequence>
<evidence type="ECO:0000313" key="9">
    <source>
        <dbReference type="EMBL" id="NXT48075.1"/>
    </source>
</evidence>
<dbReference type="InterPro" id="IPR036236">
    <property type="entry name" value="Znf_C2H2_sf"/>
</dbReference>
<dbReference type="PROSITE" id="PS00028">
    <property type="entry name" value="ZINC_FINGER_C2H2_1"/>
    <property type="match status" value="1"/>
</dbReference>
<evidence type="ECO:0000256" key="6">
    <source>
        <dbReference type="PROSITE-ProRule" id="PRU00042"/>
    </source>
</evidence>
<dbReference type="Proteomes" id="UP000519225">
    <property type="component" value="Unassembled WGS sequence"/>
</dbReference>
<evidence type="ECO:0000256" key="2">
    <source>
        <dbReference type="ARBA" id="ARBA00022737"/>
    </source>
</evidence>
<dbReference type="Pfam" id="PF00096">
    <property type="entry name" value="zf-C2H2"/>
    <property type="match status" value="1"/>
</dbReference>
<keyword evidence="5" id="KW-0539">Nucleus</keyword>
<dbReference type="Gene3D" id="3.30.160.60">
    <property type="entry name" value="Classic Zinc Finger"/>
    <property type="match status" value="3"/>
</dbReference>
<dbReference type="GO" id="GO:0008270">
    <property type="term" value="F:zinc ion binding"/>
    <property type="evidence" value="ECO:0007669"/>
    <property type="project" value="UniProtKB-KW"/>
</dbReference>
<feature type="domain" description="C2H2-type" evidence="8">
    <location>
        <begin position="1"/>
        <end position="20"/>
    </location>
</feature>
<evidence type="ECO:0000259" key="8">
    <source>
        <dbReference type="PROSITE" id="PS50157"/>
    </source>
</evidence>
<feature type="non-terminal residue" evidence="9">
    <location>
        <position position="56"/>
    </location>
</feature>
<evidence type="ECO:0000313" key="10">
    <source>
        <dbReference type="Proteomes" id="UP000519225"/>
    </source>
</evidence>
<keyword evidence="10" id="KW-1185">Reference proteome</keyword>
<evidence type="ECO:0000256" key="5">
    <source>
        <dbReference type="ARBA" id="ARBA00023242"/>
    </source>
</evidence>
<gene>
    <name evidence="9" type="primary">Znf629</name>
    <name evidence="9" type="ORF">PLUSOC_R00006</name>
</gene>
<name>A0A7L3CXI2_PLUSO</name>
<dbReference type="PROSITE" id="PS50157">
    <property type="entry name" value="ZINC_FINGER_C2H2_2"/>
    <property type="match status" value="2"/>
</dbReference>
<comment type="caution">
    <text evidence="9">The sequence shown here is derived from an EMBL/GenBank/DDBJ whole genome shotgun (WGS) entry which is preliminary data.</text>
</comment>